<reference evidence="6 7" key="1">
    <citation type="submission" date="2016-06" db="EMBL/GenBank/DDBJ databases">
        <title>Genome sequence of Clostridium acetireducens DSM 10703.</title>
        <authorList>
            <person name="Poehlein A."/>
            <person name="Fluechter S."/>
            <person name="Duerre P."/>
            <person name="Daniel R."/>
        </authorList>
    </citation>
    <scope>NUCLEOTIDE SEQUENCE [LARGE SCALE GENOMIC DNA]</scope>
    <source>
        <strain evidence="6 7">DSM 10703</strain>
    </source>
</reference>
<evidence type="ECO:0000313" key="7">
    <source>
        <dbReference type="Proteomes" id="UP000175744"/>
    </source>
</evidence>
<dbReference type="InterPro" id="IPR001789">
    <property type="entry name" value="Sig_transdc_resp-reg_receiver"/>
</dbReference>
<evidence type="ECO:0000256" key="2">
    <source>
        <dbReference type="ARBA" id="ARBA00022553"/>
    </source>
</evidence>
<dbReference type="Proteomes" id="UP000175744">
    <property type="component" value="Unassembled WGS sequence"/>
</dbReference>
<feature type="modified residue" description="4-aspartylphosphate" evidence="4">
    <location>
        <position position="53"/>
    </location>
</feature>
<feature type="domain" description="Response regulatory" evidence="5">
    <location>
        <begin position="2"/>
        <end position="118"/>
    </location>
</feature>
<dbReference type="OrthoDB" id="1681561at2"/>
<evidence type="ECO:0000256" key="1">
    <source>
        <dbReference type="ARBA" id="ARBA00018672"/>
    </source>
</evidence>
<dbReference type="STRING" id="1121290.CLAOCE_05820"/>
<dbReference type="PROSITE" id="PS50110">
    <property type="entry name" value="RESPONSE_REGULATORY"/>
    <property type="match status" value="1"/>
</dbReference>
<evidence type="ECO:0000256" key="3">
    <source>
        <dbReference type="ARBA" id="ARBA00024867"/>
    </source>
</evidence>
<dbReference type="EMBL" id="LZFO01000006">
    <property type="protein sequence ID" value="OFI06996.1"/>
    <property type="molecule type" value="Genomic_DNA"/>
</dbReference>
<dbReference type="Pfam" id="PF00072">
    <property type="entry name" value="Response_reg"/>
    <property type="match status" value="1"/>
</dbReference>
<dbReference type="InterPro" id="IPR050595">
    <property type="entry name" value="Bact_response_regulator"/>
</dbReference>
<dbReference type="SMART" id="SM00448">
    <property type="entry name" value="REC"/>
    <property type="match status" value="1"/>
</dbReference>
<evidence type="ECO:0000256" key="4">
    <source>
        <dbReference type="PROSITE-ProRule" id="PRU00169"/>
    </source>
</evidence>
<evidence type="ECO:0000259" key="5">
    <source>
        <dbReference type="PROSITE" id="PS50110"/>
    </source>
</evidence>
<keyword evidence="7" id="KW-1185">Reference proteome</keyword>
<dbReference type="RefSeq" id="WP_070109546.1">
    <property type="nucleotide sequence ID" value="NZ_LZFO01000006.1"/>
</dbReference>
<dbReference type="Gene3D" id="3.40.50.2300">
    <property type="match status" value="1"/>
</dbReference>
<comment type="function">
    <text evidence="3">May play the central regulatory role in sporulation. It may be an element of the effector pathway responsible for the activation of sporulation genes in response to nutritional stress. Spo0A may act in concert with spo0H (a sigma factor) to control the expression of some genes that are critical to the sporulation process.</text>
</comment>
<protein>
    <recommendedName>
        <fullName evidence="1">Stage 0 sporulation protein A homolog</fullName>
    </recommendedName>
</protein>
<sequence>MKILIVDDSAFAQKSVLRLLKVYLKEVEFYTATSGKEALEIYKEQNPDFSFIDLLMPEMSGQELIANIKKINKDSKIFVMSADVQKSVKEEVKSLGVISFINKPFNKEKAMEVCEFIKG</sequence>
<keyword evidence="2 4" id="KW-0597">Phosphoprotein</keyword>
<dbReference type="AlphaFoldDB" id="A0A1E8F0P4"/>
<accession>A0A1E8F0P4</accession>
<comment type="caution">
    <text evidence="6">The sequence shown here is derived from an EMBL/GenBank/DDBJ whole genome shotgun (WGS) entry which is preliminary data.</text>
</comment>
<organism evidence="6 7">
    <name type="scientific">Clostridium acetireducens DSM 10703</name>
    <dbReference type="NCBI Taxonomy" id="1121290"/>
    <lineage>
        <taxon>Bacteria</taxon>
        <taxon>Bacillati</taxon>
        <taxon>Bacillota</taxon>
        <taxon>Clostridia</taxon>
        <taxon>Eubacteriales</taxon>
        <taxon>Clostridiaceae</taxon>
        <taxon>Clostridium</taxon>
    </lineage>
</organism>
<gene>
    <name evidence="6" type="primary">cheY_1</name>
    <name evidence="6" type="ORF">CLOACE_05820</name>
</gene>
<dbReference type="PANTHER" id="PTHR44591">
    <property type="entry name" value="STRESS RESPONSE REGULATOR PROTEIN 1"/>
    <property type="match status" value="1"/>
</dbReference>
<dbReference type="InterPro" id="IPR011006">
    <property type="entry name" value="CheY-like_superfamily"/>
</dbReference>
<name>A0A1E8F0P4_9CLOT</name>
<dbReference type="PANTHER" id="PTHR44591:SF24">
    <property type="entry name" value="PROTEIN-GLUTAMATE METHYLESTERASE_PROTEIN-GLUTAMINE GLUTAMINASE 1"/>
    <property type="match status" value="1"/>
</dbReference>
<proteinExistence type="predicted"/>
<dbReference type="GO" id="GO:0000160">
    <property type="term" value="P:phosphorelay signal transduction system"/>
    <property type="evidence" value="ECO:0007669"/>
    <property type="project" value="InterPro"/>
</dbReference>
<evidence type="ECO:0000313" key="6">
    <source>
        <dbReference type="EMBL" id="OFI06996.1"/>
    </source>
</evidence>
<dbReference type="SUPFAM" id="SSF52172">
    <property type="entry name" value="CheY-like"/>
    <property type="match status" value="1"/>
</dbReference>